<dbReference type="PROSITE" id="PS50977">
    <property type="entry name" value="HTH_TETR_2"/>
    <property type="match status" value="1"/>
</dbReference>
<gene>
    <name evidence="6" type="ORF">H4281_14550</name>
</gene>
<protein>
    <submittedName>
        <fullName evidence="6">TetR/AcrR family transcriptional regulator</fullName>
    </submittedName>
</protein>
<sequence>MRTRLSTEQRREQLLTIGAGLFAGRPYDEVWIEEVAEIAGVSRGLLYHYFPTKKDFFAAIVRGQRDQLLAMSEPDPALPVAEQLRAGLEVYLEFARTHPDGYRIVHRSAGDADREIREIREAGMAANADRILSAVSLLRPVTATTRLAVRGWLSFVATLILDWLDEPKISTEELRDLCARTLFAAVDVDPHNIPNPA</sequence>
<proteinExistence type="predicted"/>
<dbReference type="PRINTS" id="PR00455">
    <property type="entry name" value="HTHTETR"/>
</dbReference>
<feature type="domain" description="HTH tetR-type" evidence="5">
    <location>
        <begin position="8"/>
        <end position="68"/>
    </location>
</feature>
<dbReference type="GO" id="GO:0003700">
    <property type="term" value="F:DNA-binding transcription factor activity"/>
    <property type="evidence" value="ECO:0007669"/>
    <property type="project" value="TreeGrafter"/>
</dbReference>
<dbReference type="SUPFAM" id="SSF46689">
    <property type="entry name" value="Homeodomain-like"/>
    <property type="match status" value="1"/>
</dbReference>
<evidence type="ECO:0000313" key="7">
    <source>
        <dbReference type="Proteomes" id="UP000526734"/>
    </source>
</evidence>
<dbReference type="Proteomes" id="UP000526734">
    <property type="component" value="Unassembled WGS sequence"/>
</dbReference>
<dbReference type="PANTHER" id="PTHR30055:SF174">
    <property type="entry name" value="TRANSCRIPTIONAL REGULATORY PROTEIN (PROBABLY TETR-FAMILY)-RELATED"/>
    <property type="match status" value="1"/>
</dbReference>
<keyword evidence="3" id="KW-0804">Transcription</keyword>
<comment type="caution">
    <text evidence="6">The sequence shown here is derived from an EMBL/GenBank/DDBJ whole genome shotgun (WGS) entry which is preliminary data.</text>
</comment>
<keyword evidence="7" id="KW-1185">Reference proteome</keyword>
<dbReference type="InterPro" id="IPR050109">
    <property type="entry name" value="HTH-type_TetR-like_transc_reg"/>
</dbReference>
<dbReference type="PANTHER" id="PTHR30055">
    <property type="entry name" value="HTH-TYPE TRANSCRIPTIONAL REGULATOR RUTR"/>
    <property type="match status" value="1"/>
</dbReference>
<dbReference type="Pfam" id="PF00440">
    <property type="entry name" value="TetR_N"/>
    <property type="match status" value="1"/>
</dbReference>
<evidence type="ECO:0000259" key="5">
    <source>
        <dbReference type="PROSITE" id="PS50977"/>
    </source>
</evidence>
<name>A0A7W3VWF3_9PSEU</name>
<dbReference type="GO" id="GO:0000976">
    <property type="term" value="F:transcription cis-regulatory region binding"/>
    <property type="evidence" value="ECO:0007669"/>
    <property type="project" value="TreeGrafter"/>
</dbReference>
<dbReference type="InterPro" id="IPR036271">
    <property type="entry name" value="Tet_transcr_reg_TetR-rel_C_sf"/>
</dbReference>
<dbReference type="Gene3D" id="1.10.357.10">
    <property type="entry name" value="Tetracycline Repressor, domain 2"/>
    <property type="match status" value="1"/>
</dbReference>
<evidence type="ECO:0000256" key="2">
    <source>
        <dbReference type="ARBA" id="ARBA00023125"/>
    </source>
</evidence>
<evidence type="ECO:0000313" key="6">
    <source>
        <dbReference type="EMBL" id="MBB1154360.1"/>
    </source>
</evidence>
<evidence type="ECO:0000256" key="4">
    <source>
        <dbReference type="PROSITE-ProRule" id="PRU00335"/>
    </source>
</evidence>
<dbReference type="AlphaFoldDB" id="A0A7W3VWF3"/>
<feature type="DNA-binding region" description="H-T-H motif" evidence="4">
    <location>
        <begin position="31"/>
        <end position="50"/>
    </location>
</feature>
<organism evidence="6 7">
    <name type="scientific">Amycolatopsis dendrobii</name>
    <dbReference type="NCBI Taxonomy" id="2760662"/>
    <lineage>
        <taxon>Bacteria</taxon>
        <taxon>Bacillati</taxon>
        <taxon>Actinomycetota</taxon>
        <taxon>Actinomycetes</taxon>
        <taxon>Pseudonocardiales</taxon>
        <taxon>Pseudonocardiaceae</taxon>
        <taxon>Amycolatopsis</taxon>
    </lineage>
</organism>
<dbReference type="InterPro" id="IPR054129">
    <property type="entry name" value="DesT_TetR_C"/>
</dbReference>
<dbReference type="Pfam" id="PF21943">
    <property type="entry name" value="TetR_C_46"/>
    <property type="match status" value="1"/>
</dbReference>
<dbReference type="InterPro" id="IPR001647">
    <property type="entry name" value="HTH_TetR"/>
</dbReference>
<accession>A0A7W3VWF3</accession>
<keyword evidence="2 4" id="KW-0238">DNA-binding</keyword>
<evidence type="ECO:0000256" key="1">
    <source>
        <dbReference type="ARBA" id="ARBA00023015"/>
    </source>
</evidence>
<reference evidence="6 7" key="1">
    <citation type="submission" date="2020-08" db="EMBL/GenBank/DDBJ databases">
        <title>Amycolatopsis sp. nov. DR6-1 isolated from Dendrobium heterocarpum.</title>
        <authorList>
            <person name="Tedsree N."/>
            <person name="Kuncharoen N."/>
            <person name="Likhitwitayawuid K."/>
            <person name="Tanasupawat S."/>
        </authorList>
    </citation>
    <scope>NUCLEOTIDE SEQUENCE [LARGE SCALE GENOMIC DNA]</scope>
    <source>
        <strain evidence="6 7">DR6-1</strain>
    </source>
</reference>
<dbReference type="InterPro" id="IPR009057">
    <property type="entry name" value="Homeodomain-like_sf"/>
</dbReference>
<evidence type="ECO:0000256" key="3">
    <source>
        <dbReference type="ARBA" id="ARBA00023163"/>
    </source>
</evidence>
<dbReference type="EMBL" id="JACGZW010000004">
    <property type="protein sequence ID" value="MBB1154360.1"/>
    <property type="molecule type" value="Genomic_DNA"/>
</dbReference>
<keyword evidence="1" id="KW-0805">Transcription regulation</keyword>
<dbReference type="SUPFAM" id="SSF48498">
    <property type="entry name" value="Tetracyclin repressor-like, C-terminal domain"/>
    <property type="match status" value="1"/>
</dbReference>
<dbReference type="RefSeq" id="WP_182891411.1">
    <property type="nucleotide sequence ID" value="NZ_JACGZW010000004.1"/>
</dbReference>